<dbReference type="Proteomes" id="UP000029120">
    <property type="component" value="Chromosome 7"/>
</dbReference>
<evidence type="ECO:0000313" key="9">
    <source>
        <dbReference type="EMBL" id="KFK29385.1"/>
    </source>
</evidence>
<dbReference type="Gramene" id="KFK29385">
    <property type="protein sequence ID" value="KFK29385"/>
    <property type="gene ID" value="AALP_AA7G126600"/>
</dbReference>
<dbReference type="CDD" id="cd09279">
    <property type="entry name" value="RNase_HI_like"/>
    <property type="match status" value="1"/>
</dbReference>
<accession>A0A087GHN3</accession>
<keyword evidence="1" id="KW-0808">Transferase</keyword>
<evidence type="ECO:0000256" key="6">
    <source>
        <dbReference type="ARBA" id="ARBA00022918"/>
    </source>
</evidence>
<dbReference type="Gene3D" id="3.30.420.10">
    <property type="entry name" value="Ribonuclease H-like superfamily/Ribonuclease H"/>
    <property type="match status" value="1"/>
</dbReference>
<dbReference type="PANTHER" id="PTHR48475:SF2">
    <property type="entry name" value="RIBONUCLEASE H"/>
    <property type="match status" value="1"/>
</dbReference>
<dbReference type="GO" id="GO:0003964">
    <property type="term" value="F:RNA-directed DNA polymerase activity"/>
    <property type="evidence" value="ECO:0007669"/>
    <property type="project" value="UniProtKB-KW"/>
</dbReference>
<feature type="domain" description="RNase H type-1" evidence="8">
    <location>
        <begin position="134"/>
        <end position="263"/>
    </location>
</feature>
<keyword evidence="3" id="KW-0540">Nuclease</keyword>
<keyword evidence="4" id="KW-0255">Endonuclease</keyword>
<keyword evidence="10" id="KW-1185">Reference proteome</keyword>
<dbReference type="InterPro" id="IPR041373">
    <property type="entry name" value="RT_RNaseH"/>
</dbReference>
<dbReference type="OMA" id="NGSSYAC"/>
<evidence type="ECO:0000256" key="7">
    <source>
        <dbReference type="SAM" id="MobiDB-lite"/>
    </source>
</evidence>
<sequence>MYIAESGTSVSAVLVREERGEQKPIFYVSKTLTDAETRYPQLEMLALSVVIAARKLRPYFKSHSIVVLSTFPLRSVLHSPSQSGRQAKWAVELSEYDIEYRGRSCAKSQVLADFLIQLLEGDVAKEDSSQEATLSGEWQLHVDGSSSKSSYGIGIRLTSPTGEILEQSFRLGFKASNNEAEYEAILAGIRLARAFNIEEISVFSDSQLVVNQFSGKYATKDERMEACLGLAKELAALFKKFMFTQIPRGENVNVDALANLASTSDPALKRMIPVEFIEFPSILPAVSLTIITRSQAARKIKVTQKRGENDGKDIVITDATKDNVEMSDATEDTPLTQTDPNPSRLPIANGSSYACY</sequence>
<dbReference type="InterPro" id="IPR036397">
    <property type="entry name" value="RNaseH_sf"/>
</dbReference>
<evidence type="ECO:0000256" key="3">
    <source>
        <dbReference type="ARBA" id="ARBA00022722"/>
    </source>
</evidence>
<organism evidence="9 10">
    <name type="scientific">Arabis alpina</name>
    <name type="common">Alpine rock-cress</name>
    <dbReference type="NCBI Taxonomy" id="50452"/>
    <lineage>
        <taxon>Eukaryota</taxon>
        <taxon>Viridiplantae</taxon>
        <taxon>Streptophyta</taxon>
        <taxon>Embryophyta</taxon>
        <taxon>Tracheophyta</taxon>
        <taxon>Spermatophyta</taxon>
        <taxon>Magnoliopsida</taxon>
        <taxon>eudicotyledons</taxon>
        <taxon>Gunneridae</taxon>
        <taxon>Pentapetalae</taxon>
        <taxon>rosids</taxon>
        <taxon>malvids</taxon>
        <taxon>Brassicales</taxon>
        <taxon>Brassicaceae</taxon>
        <taxon>Arabideae</taxon>
        <taxon>Arabis</taxon>
    </lineage>
</organism>
<evidence type="ECO:0000256" key="1">
    <source>
        <dbReference type="ARBA" id="ARBA00022679"/>
    </source>
</evidence>
<dbReference type="InterPro" id="IPR002156">
    <property type="entry name" value="RNaseH_domain"/>
</dbReference>
<evidence type="ECO:0000256" key="4">
    <source>
        <dbReference type="ARBA" id="ARBA00022759"/>
    </source>
</evidence>
<dbReference type="OrthoDB" id="1112766at2759"/>
<dbReference type="AlphaFoldDB" id="A0A087GHN3"/>
<protein>
    <recommendedName>
        <fullName evidence="8">RNase H type-1 domain-containing protein</fullName>
    </recommendedName>
</protein>
<evidence type="ECO:0000313" key="10">
    <source>
        <dbReference type="Proteomes" id="UP000029120"/>
    </source>
</evidence>
<gene>
    <name evidence="9" type="ordered locus">AALP_Aa7g126600</name>
</gene>
<dbReference type="Pfam" id="PF17917">
    <property type="entry name" value="RT_RNaseH"/>
    <property type="match status" value="1"/>
</dbReference>
<dbReference type="EMBL" id="CM002875">
    <property type="protein sequence ID" value="KFK29385.1"/>
    <property type="molecule type" value="Genomic_DNA"/>
</dbReference>
<proteinExistence type="predicted"/>
<dbReference type="PROSITE" id="PS50879">
    <property type="entry name" value="RNASE_H_1"/>
    <property type="match status" value="1"/>
</dbReference>
<dbReference type="SUPFAM" id="SSF53098">
    <property type="entry name" value="Ribonuclease H-like"/>
    <property type="match status" value="1"/>
</dbReference>
<name>A0A087GHN3_ARAAL</name>
<keyword evidence="2" id="KW-0548">Nucleotidyltransferase</keyword>
<dbReference type="InterPro" id="IPR012337">
    <property type="entry name" value="RNaseH-like_sf"/>
</dbReference>
<keyword evidence="5" id="KW-0378">Hydrolase</keyword>
<keyword evidence="6" id="KW-0695">RNA-directed DNA polymerase</keyword>
<evidence type="ECO:0000256" key="5">
    <source>
        <dbReference type="ARBA" id="ARBA00022801"/>
    </source>
</evidence>
<evidence type="ECO:0000256" key="2">
    <source>
        <dbReference type="ARBA" id="ARBA00022695"/>
    </source>
</evidence>
<dbReference type="GO" id="GO:0004523">
    <property type="term" value="F:RNA-DNA hybrid ribonuclease activity"/>
    <property type="evidence" value="ECO:0007669"/>
    <property type="project" value="InterPro"/>
</dbReference>
<dbReference type="SUPFAM" id="SSF56672">
    <property type="entry name" value="DNA/RNA polymerases"/>
    <property type="match status" value="1"/>
</dbReference>
<dbReference type="InterPro" id="IPR043502">
    <property type="entry name" value="DNA/RNA_pol_sf"/>
</dbReference>
<dbReference type="PANTHER" id="PTHR48475">
    <property type="entry name" value="RIBONUCLEASE H"/>
    <property type="match status" value="1"/>
</dbReference>
<dbReference type="Gene3D" id="3.10.20.370">
    <property type="match status" value="1"/>
</dbReference>
<dbReference type="GO" id="GO:0003676">
    <property type="term" value="F:nucleic acid binding"/>
    <property type="evidence" value="ECO:0007669"/>
    <property type="project" value="InterPro"/>
</dbReference>
<evidence type="ECO:0000259" key="8">
    <source>
        <dbReference type="PROSITE" id="PS50879"/>
    </source>
</evidence>
<dbReference type="eggNOG" id="KOG0017">
    <property type="taxonomic scope" value="Eukaryota"/>
</dbReference>
<reference evidence="10" key="1">
    <citation type="journal article" date="2015" name="Nat. Plants">
        <title>Genome expansion of Arabis alpina linked with retrotransposition and reduced symmetric DNA methylation.</title>
        <authorList>
            <person name="Willing E.M."/>
            <person name="Rawat V."/>
            <person name="Mandakova T."/>
            <person name="Maumus F."/>
            <person name="James G.V."/>
            <person name="Nordstroem K.J."/>
            <person name="Becker C."/>
            <person name="Warthmann N."/>
            <person name="Chica C."/>
            <person name="Szarzynska B."/>
            <person name="Zytnicki M."/>
            <person name="Albani M.C."/>
            <person name="Kiefer C."/>
            <person name="Bergonzi S."/>
            <person name="Castaings L."/>
            <person name="Mateos J.L."/>
            <person name="Berns M.C."/>
            <person name="Bujdoso N."/>
            <person name="Piofczyk T."/>
            <person name="de Lorenzo L."/>
            <person name="Barrero-Sicilia C."/>
            <person name="Mateos I."/>
            <person name="Piednoel M."/>
            <person name="Hagmann J."/>
            <person name="Chen-Min-Tao R."/>
            <person name="Iglesias-Fernandez R."/>
            <person name="Schuster S.C."/>
            <person name="Alonso-Blanco C."/>
            <person name="Roudier F."/>
            <person name="Carbonero P."/>
            <person name="Paz-Ares J."/>
            <person name="Davis S.J."/>
            <person name="Pecinka A."/>
            <person name="Quesneville H."/>
            <person name="Colot V."/>
            <person name="Lysak M.A."/>
            <person name="Weigel D."/>
            <person name="Coupland G."/>
            <person name="Schneeberger K."/>
        </authorList>
    </citation>
    <scope>NUCLEOTIDE SEQUENCE [LARGE SCALE GENOMIC DNA]</scope>
    <source>
        <strain evidence="10">cv. Pajares</strain>
    </source>
</reference>
<dbReference type="Pfam" id="PF13456">
    <property type="entry name" value="RVT_3"/>
    <property type="match status" value="1"/>
</dbReference>
<feature type="region of interest" description="Disordered" evidence="7">
    <location>
        <begin position="321"/>
        <end position="356"/>
    </location>
</feature>